<feature type="transmembrane region" description="Helical" evidence="2">
    <location>
        <begin position="144"/>
        <end position="164"/>
    </location>
</feature>
<dbReference type="CDD" id="cd01949">
    <property type="entry name" value="GGDEF"/>
    <property type="match status" value="1"/>
</dbReference>
<comment type="caution">
    <text evidence="7">The sequence shown here is derived from an EMBL/GenBank/DDBJ whole genome shotgun (WGS) entry which is preliminary data.</text>
</comment>
<dbReference type="Gene3D" id="3.30.450.20">
    <property type="entry name" value="PAS domain"/>
    <property type="match status" value="1"/>
</dbReference>
<organism evidence="7 8">
    <name type="scientific">Candidatus Manganitrophus noduliformans</name>
    <dbReference type="NCBI Taxonomy" id="2606439"/>
    <lineage>
        <taxon>Bacteria</taxon>
        <taxon>Pseudomonadati</taxon>
        <taxon>Nitrospirota</taxon>
        <taxon>Nitrospiria</taxon>
        <taxon>Candidatus Troglogloeales</taxon>
        <taxon>Candidatus Manganitrophaceae</taxon>
        <taxon>Candidatus Manganitrophus</taxon>
    </lineage>
</organism>
<dbReference type="InterPro" id="IPR013656">
    <property type="entry name" value="PAS_4"/>
</dbReference>
<dbReference type="AlphaFoldDB" id="A0A7X6DNF1"/>
<dbReference type="PROSITE" id="PS50887">
    <property type="entry name" value="GGDEF"/>
    <property type="match status" value="1"/>
</dbReference>
<keyword evidence="2" id="KW-0472">Membrane</keyword>
<proteinExistence type="predicted"/>
<dbReference type="InterPro" id="IPR031621">
    <property type="entry name" value="HisKA_7TM"/>
</dbReference>
<dbReference type="FunFam" id="3.20.20.450:FF:000001">
    <property type="entry name" value="Cyclic di-GMP phosphodiesterase yahA"/>
    <property type="match status" value="1"/>
</dbReference>
<dbReference type="GO" id="GO:0071732">
    <property type="term" value="P:cellular response to nitric oxide"/>
    <property type="evidence" value="ECO:0007669"/>
    <property type="project" value="UniProtKB-ARBA"/>
</dbReference>
<dbReference type="SUPFAM" id="SSF141868">
    <property type="entry name" value="EAL domain-like"/>
    <property type="match status" value="1"/>
</dbReference>
<dbReference type="InterPro" id="IPR000014">
    <property type="entry name" value="PAS"/>
</dbReference>
<dbReference type="InterPro" id="IPR035919">
    <property type="entry name" value="EAL_sf"/>
</dbReference>
<dbReference type="NCBIfam" id="TIGR00254">
    <property type="entry name" value="GGDEF"/>
    <property type="match status" value="1"/>
</dbReference>
<dbReference type="PANTHER" id="PTHR44757:SF2">
    <property type="entry name" value="BIOFILM ARCHITECTURE MAINTENANCE PROTEIN MBAA"/>
    <property type="match status" value="1"/>
</dbReference>
<dbReference type="PROSITE" id="PS50113">
    <property type="entry name" value="PAC"/>
    <property type="match status" value="1"/>
</dbReference>
<dbReference type="InterPro" id="IPR043128">
    <property type="entry name" value="Rev_trsase/Diguanyl_cyclase"/>
</dbReference>
<dbReference type="InterPro" id="IPR052155">
    <property type="entry name" value="Biofilm_reg_signaling"/>
</dbReference>
<dbReference type="InterPro" id="IPR000160">
    <property type="entry name" value="GGDEF_dom"/>
</dbReference>
<comment type="catalytic activity">
    <reaction evidence="1">
        <text>3',3'-c-di-GMP + H2O = 5'-phosphoguanylyl(3'-&gt;5')guanosine + H(+)</text>
        <dbReference type="Rhea" id="RHEA:24902"/>
        <dbReference type="ChEBI" id="CHEBI:15377"/>
        <dbReference type="ChEBI" id="CHEBI:15378"/>
        <dbReference type="ChEBI" id="CHEBI:58754"/>
        <dbReference type="ChEBI" id="CHEBI:58805"/>
        <dbReference type="EC" id="3.1.4.52"/>
    </reaction>
    <physiologicalReaction direction="left-to-right" evidence="1">
        <dbReference type="Rhea" id="RHEA:24903"/>
    </physiologicalReaction>
</comment>
<evidence type="ECO:0000259" key="4">
    <source>
        <dbReference type="PROSITE" id="PS50113"/>
    </source>
</evidence>
<dbReference type="RefSeq" id="WP_168058717.1">
    <property type="nucleotide sequence ID" value="NZ_VTOW01000001.1"/>
</dbReference>
<feature type="domain" description="EAL" evidence="5">
    <location>
        <begin position="635"/>
        <end position="889"/>
    </location>
</feature>
<dbReference type="Pfam" id="PF08448">
    <property type="entry name" value="PAS_4"/>
    <property type="match status" value="1"/>
</dbReference>
<dbReference type="GO" id="GO:0071111">
    <property type="term" value="F:cyclic-guanylate-specific phosphodiesterase activity"/>
    <property type="evidence" value="ECO:0007669"/>
    <property type="project" value="UniProtKB-EC"/>
</dbReference>
<keyword evidence="2" id="KW-1133">Transmembrane helix</keyword>
<dbReference type="Pfam" id="PF00990">
    <property type="entry name" value="GGDEF"/>
    <property type="match status" value="1"/>
</dbReference>
<evidence type="ECO:0000259" key="6">
    <source>
        <dbReference type="PROSITE" id="PS50887"/>
    </source>
</evidence>
<reference evidence="7 8" key="1">
    <citation type="journal article" date="2020" name="Nature">
        <title>Bacterial chemolithoautotrophy via manganese oxidation.</title>
        <authorList>
            <person name="Yu H."/>
            <person name="Leadbetter J.R."/>
        </authorList>
    </citation>
    <scope>NUCLEOTIDE SEQUENCE [LARGE SCALE GENOMIC DNA]</scope>
    <source>
        <strain evidence="7 8">Mn-1</strain>
    </source>
</reference>
<dbReference type="SMART" id="SM00267">
    <property type="entry name" value="GGDEF"/>
    <property type="match status" value="1"/>
</dbReference>
<evidence type="ECO:0000259" key="3">
    <source>
        <dbReference type="PROSITE" id="PS50112"/>
    </source>
</evidence>
<evidence type="ECO:0000313" key="8">
    <source>
        <dbReference type="Proteomes" id="UP000534783"/>
    </source>
</evidence>
<dbReference type="Gene3D" id="3.30.70.270">
    <property type="match status" value="1"/>
</dbReference>
<dbReference type="PANTHER" id="PTHR44757">
    <property type="entry name" value="DIGUANYLATE CYCLASE DGCP"/>
    <property type="match status" value="1"/>
</dbReference>
<dbReference type="Pfam" id="PF16927">
    <property type="entry name" value="HisKA_7TM"/>
    <property type="match status" value="1"/>
</dbReference>
<dbReference type="Proteomes" id="UP000534783">
    <property type="component" value="Unassembled WGS sequence"/>
</dbReference>
<feature type="domain" description="PAC" evidence="4">
    <location>
        <begin position="305"/>
        <end position="357"/>
    </location>
</feature>
<dbReference type="InterPro" id="IPR035965">
    <property type="entry name" value="PAS-like_dom_sf"/>
</dbReference>
<dbReference type="SMART" id="SM00091">
    <property type="entry name" value="PAS"/>
    <property type="match status" value="2"/>
</dbReference>
<dbReference type="InterPro" id="IPR000700">
    <property type="entry name" value="PAS-assoc_C"/>
</dbReference>
<name>A0A7X6DNF1_9BACT</name>
<gene>
    <name evidence="7" type="ORF">MNODULE_06935</name>
</gene>
<keyword evidence="2" id="KW-0812">Transmembrane</keyword>
<sequence length="891" mass="100302">MIEQLLDPAYYAYSLFSVPTFLLAVALLFLGTFVWVREGGTRVSFSFFIMALAAGIWLFAFSGMYAATDKKVALLWAKGAYLGVPFIPSAVYFFAVTVLRITERRKIIVWIVSFLSLVFSFFALATDLLISDLHYYPWGYYPKYGALGLPFLAFFFGTMALSLYEFSAEFKKTGPGTHKLRVKSFMVGFGVASLGSIDYFAKYGVPIYPFGYLPIFVFFVIAVQTIRRYRLVDITPAFVADQIIATMADSLIVCDAEGKIRLVNPTACSILGYSRTELLGKPMASFLAAARAHRFGEALQGTVIRDEEAELHAKGGRRVDVSISVSHLRDRDHRAQGVVIIGRDIRERKRIEEELNFLAKFPAENPNPVLRISKEGMILYANRVAHSLLKLWDWKSGEPSPYFFRTEVSKVYRAGVNRELEVTVGSAIWSLMFNPVPEAGYVNVYGTEITERKRAEERLKHMVHYDALTNLPNRLLLTDRLNQALSRSRRHHQFVVVLFLDLDRFKMINDTLGHHYGDFLLKGVADRLVACVRSVDTVSRLGGDEFVVILDDISDTEMIPRMTQKILDAFSKPFNVHSVELFMTPSIGVSIYPNDGESAEELLKNADAAMYRAKEQGKNNCRFYSSEMHLNVMERLELETSLHHALERNEFVLYYQPVIDLREGRVVGMEALVRWEKPHSGMISPGKFIPLTEETGLIIPIAEWVLRTACAQNRSWQEAGLPPVKIAVNLSGRQFQQKDLLETITRTLEETGLSPDFLELELTESILMQKGDATIATLRGLNAMGVRISIDDFGTGYSSLSYLKRFPIDKLKIDQSFVSSVMADYNDAVIAKTVVTMAHGLGLKAIAEGVETAEQLAFLHSVGCDEAQGYFFSRPLPAEEAMKLLTEKFHC</sequence>
<dbReference type="FunFam" id="3.30.70.270:FF:000001">
    <property type="entry name" value="Diguanylate cyclase domain protein"/>
    <property type="match status" value="1"/>
</dbReference>
<dbReference type="CDD" id="cd01948">
    <property type="entry name" value="EAL"/>
    <property type="match status" value="1"/>
</dbReference>
<evidence type="ECO:0000256" key="2">
    <source>
        <dbReference type="SAM" id="Phobius"/>
    </source>
</evidence>
<protein>
    <submittedName>
        <fullName evidence="7">EAL domain-containing protein</fullName>
    </submittedName>
</protein>
<dbReference type="PROSITE" id="PS50112">
    <property type="entry name" value="PAS"/>
    <property type="match status" value="1"/>
</dbReference>
<evidence type="ECO:0000256" key="1">
    <source>
        <dbReference type="ARBA" id="ARBA00051114"/>
    </source>
</evidence>
<dbReference type="SUPFAM" id="SSF55785">
    <property type="entry name" value="PYP-like sensor domain (PAS domain)"/>
    <property type="match status" value="1"/>
</dbReference>
<feature type="transmembrane region" description="Helical" evidence="2">
    <location>
        <begin position="207"/>
        <end position="226"/>
    </location>
</feature>
<dbReference type="NCBIfam" id="TIGR00229">
    <property type="entry name" value="sensory_box"/>
    <property type="match status" value="1"/>
</dbReference>
<feature type="transmembrane region" description="Helical" evidence="2">
    <location>
        <begin position="43"/>
        <end position="67"/>
    </location>
</feature>
<dbReference type="PROSITE" id="PS50883">
    <property type="entry name" value="EAL"/>
    <property type="match status" value="1"/>
</dbReference>
<feature type="transmembrane region" description="Helical" evidence="2">
    <location>
        <begin position="12"/>
        <end position="36"/>
    </location>
</feature>
<dbReference type="InterPro" id="IPR029787">
    <property type="entry name" value="Nucleotide_cyclase"/>
</dbReference>
<dbReference type="EMBL" id="VTOW01000001">
    <property type="protein sequence ID" value="NKE70471.1"/>
    <property type="molecule type" value="Genomic_DNA"/>
</dbReference>
<evidence type="ECO:0000313" key="7">
    <source>
        <dbReference type="EMBL" id="NKE70471.1"/>
    </source>
</evidence>
<dbReference type="SMART" id="SM00052">
    <property type="entry name" value="EAL"/>
    <property type="match status" value="1"/>
</dbReference>
<dbReference type="Gene3D" id="3.20.20.450">
    <property type="entry name" value="EAL domain"/>
    <property type="match status" value="1"/>
</dbReference>
<dbReference type="SUPFAM" id="SSF55073">
    <property type="entry name" value="Nucleotide cyclase"/>
    <property type="match status" value="1"/>
</dbReference>
<accession>A0A7X6DNF1</accession>
<feature type="domain" description="PAS" evidence="3">
    <location>
        <begin position="242"/>
        <end position="306"/>
    </location>
</feature>
<dbReference type="CDD" id="cd00130">
    <property type="entry name" value="PAS"/>
    <property type="match status" value="1"/>
</dbReference>
<feature type="transmembrane region" description="Helical" evidence="2">
    <location>
        <begin position="107"/>
        <end position="124"/>
    </location>
</feature>
<evidence type="ECO:0000259" key="5">
    <source>
        <dbReference type="PROSITE" id="PS50883"/>
    </source>
</evidence>
<keyword evidence="8" id="KW-1185">Reference proteome</keyword>
<dbReference type="InterPro" id="IPR001633">
    <property type="entry name" value="EAL_dom"/>
</dbReference>
<dbReference type="Pfam" id="PF00563">
    <property type="entry name" value="EAL"/>
    <property type="match status" value="1"/>
</dbReference>
<feature type="domain" description="GGDEF" evidence="6">
    <location>
        <begin position="493"/>
        <end position="626"/>
    </location>
</feature>
<feature type="transmembrane region" description="Helical" evidence="2">
    <location>
        <begin position="73"/>
        <end position="95"/>
    </location>
</feature>